<dbReference type="EMBL" id="NHYE01001345">
    <property type="protein sequence ID" value="PPQ96621.1"/>
    <property type="molecule type" value="Genomic_DNA"/>
</dbReference>
<accession>A0A409Y0W2</accession>
<protein>
    <submittedName>
        <fullName evidence="2">Uncharacterized protein</fullName>
    </submittedName>
</protein>
<reference evidence="2 3" key="1">
    <citation type="journal article" date="2018" name="Evol. Lett.">
        <title>Horizontal gene cluster transfer increased hallucinogenic mushroom diversity.</title>
        <authorList>
            <person name="Reynolds H.T."/>
            <person name="Vijayakumar V."/>
            <person name="Gluck-Thaler E."/>
            <person name="Korotkin H.B."/>
            <person name="Matheny P.B."/>
            <person name="Slot J.C."/>
        </authorList>
    </citation>
    <scope>NUCLEOTIDE SEQUENCE [LARGE SCALE GENOMIC DNA]</scope>
    <source>
        <strain evidence="2 3">SRW20</strain>
    </source>
</reference>
<sequence length="208" mass="22197">MTSLSSSGSSDSPTSEQSLGRFVREMAEALRELNSTHPAALLMSQYIVDGIINNDLQAVLEATARRTAAESEFVVVPPTISSPGAITVPSTPSGSVSAPSTTGQGDGDGNDNDGPNGPSDSGAPHAPTGPEHRWYIIPRGRDPGIFKGSHNVTPNIERIPGGYAVKCDNEAHARSLFDVYLREDKVKRVEFLVTEHPISFEEWHAAHP</sequence>
<gene>
    <name evidence="2" type="ORF">CVT26_010685</name>
</gene>
<keyword evidence="3" id="KW-1185">Reference proteome</keyword>
<evidence type="ECO:0000313" key="3">
    <source>
        <dbReference type="Proteomes" id="UP000284706"/>
    </source>
</evidence>
<evidence type="ECO:0000313" key="2">
    <source>
        <dbReference type="EMBL" id="PPQ96621.1"/>
    </source>
</evidence>
<organism evidence="2 3">
    <name type="scientific">Gymnopilus dilepis</name>
    <dbReference type="NCBI Taxonomy" id="231916"/>
    <lineage>
        <taxon>Eukaryota</taxon>
        <taxon>Fungi</taxon>
        <taxon>Dikarya</taxon>
        <taxon>Basidiomycota</taxon>
        <taxon>Agaricomycotina</taxon>
        <taxon>Agaricomycetes</taxon>
        <taxon>Agaricomycetidae</taxon>
        <taxon>Agaricales</taxon>
        <taxon>Agaricineae</taxon>
        <taxon>Hymenogastraceae</taxon>
        <taxon>Gymnopilus</taxon>
    </lineage>
</organism>
<feature type="compositionally biased region" description="Polar residues" evidence="1">
    <location>
        <begin position="79"/>
        <end position="103"/>
    </location>
</feature>
<name>A0A409Y0W2_9AGAR</name>
<feature type="compositionally biased region" description="Basic and acidic residues" evidence="1">
    <location>
        <begin position="130"/>
        <end position="140"/>
    </location>
</feature>
<proteinExistence type="predicted"/>
<dbReference type="OrthoDB" id="3270804at2759"/>
<dbReference type="InParanoid" id="A0A409Y0W2"/>
<feature type="region of interest" description="Disordered" evidence="1">
    <location>
        <begin position="79"/>
        <end position="140"/>
    </location>
</feature>
<evidence type="ECO:0000256" key="1">
    <source>
        <dbReference type="SAM" id="MobiDB-lite"/>
    </source>
</evidence>
<feature type="compositionally biased region" description="Low complexity" evidence="1">
    <location>
        <begin position="112"/>
        <end position="122"/>
    </location>
</feature>
<dbReference type="AlphaFoldDB" id="A0A409Y0W2"/>
<comment type="caution">
    <text evidence="2">The sequence shown here is derived from an EMBL/GenBank/DDBJ whole genome shotgun (WGS) entry which is preliminary data.</text>
</comment>
<dbReference type="Proteomes" id="UP000284706">
    <property type="component" value="Unassembled WGS sequence"/>
</dbReference>